<feature type="domain" description="SLH" evidence="3">
    <location>
        <begin position="501"/>
        <end position="558"/>
    </location>
</feature>
<accession>A0A229UI25</accession>
<feature type="compositionally biased region" description="Pro residues" evidence="1">
    <location>
        <begin position="226"/>
        <end position="235"/>
    </location>
</feature>
<gene>
    <name evidence="4" type="ORF">CF651_27745</name>
</gene>
<evidence type="ECO:0000256" key="1">
    <source>
        <dbReference type="SAM" id="MobiDB-lite"/>
    </source>
</evidence>
<organism evidence="4 5">
    <name type="scientific">Paenibacillus rigui</name>
    <dbReference type="NCBI Taxonomy" id="554312"/>
    <lineage>
        <taxon>Bacteria</taxon>
        <taxon>Bacillati</taxon>
        <taxon>Bacillota</taxon>
        <taxon>Bacilli</taxon>
        <taxon>Bacillales</taxon>
        <taxon>Paenibacillaceae</taxon>
        <taxon>Paenibacillus</taxon>
    </lineage>
</organism>
<evidence type="ECO:0000313" key="5">
    <source>
        <dbReference type="Proteomes" id="UP000215509"/>
    </source>
</evidence>
<keyword evidence="2" id="KW-0732">Signal</keyword>
<comment type="caution">
    <text evidence="4">The sequence shown here is derived from an EMBL/GenBank/DDBJ whole genome shotgun (WGS) entry which is preliminary data.</text>
</comment>
<keyword evidence="5" id="KW-1185">Reference proteome</keyword>
<feature type="domain" description="SLH" evidence="3">
    <location>
        <begin position="563"/>
        <end position="617"/>
    </location>
</feature>
<feature type="domain" description="SLH" evidence="3">
    <location>
        <begin position="437"/>
        <end position="500"/>
    </location>
</feature>
<feature type="region of interest" description="Disordered" evidence="1">
    <location>
        <begin position="201"/>
        <end position="239"/>
    </location>
</feature>
<dbReference type="AlphaFoldDB" id="A0A229UI25"/>
<protein>
    <recommendedName>
        <fullName evidence="3">SLH domain-containing protein</fullName>
    </recommendedName>
</protein>
<dbReference type="Proteomes" id="UP000215509">
    <property type="component" value="Unassembled WGS sequence"/>
</dbReference>
<dbReference type="Pfam" id="PF00395">
    <property type="entry name" value="SLH"/>
    <property type="match status" value="3"/>
</dbReference>
<dbReference type="OrthoDB" id="9798386at2"/>
<feature type="chain" id="PRO_5012330546" description="SLH domain-containing protein" evidence="2">
    <location>
        <begin position="25"/>
        <end position="617"/>
    </location>
</feature>
<dbReference type="PROSITE" id="PS51272">
    <property type="entry name" value="SLH"/>
    <property type="match status" value="3"/>
</dbReference>
<dbReference type="RefSeq" id="WP_094018111.1">
    <property type="nucleotide sequence ID" value="NZ_NMQW01000052.1"/>
</dbReference>
<evidence type="ECO:0000313" key="4">
    <source>
        <dbReference type="EMBL" id="OXM83014.1"/>
    </source>
</evidence>
<evidence type="ECO:0000259" key="3">
    <source>
        <dbReference type="PROSITE" id="PS51272"/>
    </source>
</evidence>
<reference evidence="4 5" key="1">
    <citation type="submission" date="2017-07" db="EMBL/GenBank/DDBJ databases">
        <title>Genome sequencing and assembly of Paenibacillus rigui.</title>
        <authorList>
            <person name="Mayilraj S."/>
        </authorList>
    </citation>
    <scope>NUCLEOTIDE SEQUENCE [LARGE SCALE GENOMIC DNA]</scope>
    <source>
        <strain evidence="4 5">JCM 16352</strain>
    </source>
</reference>
<dbReference type="EMBL" id="NMQW01000052">
    <property type="protein sequence ID" value="OXM83014.1"/>
    <property type="molecule type" value="Genomic_DNA"/>
</dbReference>
<name>A0A229UI25_9BACL</name>
<sequence length="617" mass="66021">MRRWAVLLLSFLMCFGMMIPSALASAPTISALYDENTGRVMITGTLGSAQGTIVTVQVIDPLNQLDYIKQAVTGANGTYQFSYKLKQRINGTFTVTVSGQSEEQVNVTTFEVKMSVSVALDGVRNLIVSGYLGVSEGNKYTVRIVNPMGNEEYRQDGVTGANGAYSINYSIQNRIIGNYMITVNGQRPDAVASASYYMSETDRKKHNGGGGSSSNSTSSTTNNPTPETPSLPPVQPLEKPDVKISPEVKMDKASGTASASLSSEDAINAAGANVVVEMKETVGANKYQLYLPASLLMSSSDKKITVVTELGSVTVPQNMLENESLEPATEVSLAVGRADKAALPAEVQEKVGNKPVIELTITAGGKRITYNNPDAPVTVSVLYQPTAEELKDPEHIVVWFISNSGNVQPVPSGKYDSATGTVTFTTTHFTTYAVAFVMKTFADLDSVGWAKKQIEVMAAKGIISGTTETAFNPGANITRADFMILLTKTFGFTAAVRSNFNDVLPTDYYYEAVGIAKLDLTNGQEDGTFNPDEPISRQDMMVLLSRAMKLAGKLDTQGSENDLAAFDDKANVADYAVQGVASLIKGGVVEGSGNMLNPMGNSTRAEAAVMLYRIYNK</sequence>
<feature type="signal peptide" evidence="2">
    <location>
        <begin position="1"/>
        <end position="24"/>
    </location>
</feature>
<feature type="compositionally biased region" description="Low complexity" evidence="1">
    <location>
        <begin position="213"/>
        <end position="225"/>
    </location>
</feature>
<dbReference type="InterPro" id="IPR001119">
    <property type="entry name" value="SLH_dom"/>
</dbReference>
<proteinExistence type="predicted"/>
<evidence type="ECO:0000256" key="2">
    <source>
        <dbReference type="SAM" id="SignalP"/>
    </source>
</evidence>